<gene>
    <name evidence="2" type="ORF">GNZ12_41160</name>
</gene>
<accession>A0ABX2C5H3</accession>
<dbReference type="Pfam" id="PF11937">
    <property type="entry name" value="DUF3455"/>
    <property type="match status" value="1"/>
</dbReference>
<keyword evidence="1" id="KW-0732">Signal</keyword>
<dbReference type="EMBL" id="WOEY01000166">
    <property type="protein sequence ID" value="NPT47593.1"/>
    <property type="molecule type" value="Genomic_DNA"/>
</dbReference>
<reference evidence="2 3" key="1">
    <citation type="submission" date="2019-11" db="EMBL/GenBank/DDBJ databases">
        <title>Metabolism of dissolved organic matter in forest soils.</title>
        <authorList>
            <person name="Cyle K.T."/>
            <person name="Wilhelm R.C."/>
            <person name="Martinez C.E."/>
        </authorList>
    </citation>
    <scope>NUCLEOTIDE SEQUENCE [LARGE SCALE GENOMIC DNA]</scope>
    <source>
        <strain evidence="2 3">1N</strain>
    </source>
</reference>
<comment type="caution">
    <text evidence="2">The sequence shown here is derived from an EMBL/GenBank/DDBJ whole genome shotgun (WGS) entry which is preliminary data.</text>
</comment>
<dbReference type="InterPro" id="IPR021851">
    <property type="entry name" value="DUF3455"/>
</dbReference>
<feature type="signal peptide" evidence="1">
    <location>
        <begin position="1"/>
        <end position="19"/>
    </location>
</feature>
<dbReference type="PANTHER" id="PTHR35567">
    <property type="entry name" value="MALATE DEHYDROGENASE (AFU_ORTHOLOGUE AFUA_2G13800)"/>
    <property type="match status" value="1"/>
</dbReference>
<organism evidence="2 3">
    <name type="scientific">Paraburkholderia solitsugae</name>
    <dbReference type="NCBI Taxonomy" id="2675748"/>
    <lineage>
        <taxon>Bacteria</taxon>
        <taxon>Pseudomonadati</taxon>
        <taxon>Pseudomonadota</taxon>
        <taxon>Betaproteobacteria</taxon>
        <taxon>Burkholderiales</taxon>
        <taxon>Burkholderiaceae</taxon>
        <taxon>Paraburkholderia</taxon>
    </lineage>
</organism>
<dbReference type="PROSITE" id="PS51257">
    <property type="entry name" value="PROKAR_LIPOPROTEIN"/>
    <property type="match status" value="1"/>
</dbReference>
<keyword evidence="3" id="KW-1185">Reference proteome</keyword>
<dbReference type="Proteomes" id="UP000652198">
    <property type="component" value="Unassembled WGS sequence"/>
</dbReference>
<proteinExistence type="predicted"/>
<sequence>MLRTISQASFATLAASMLAACVTPPVSPPSASIAPPQAERVMTLTASGVQNYSCEFDAQHRLGWVFKSPLATLYDASGHAAVRHGAGPSWEAEDGSRIIGRVIAQRPSETPASIPQLLLEAHSASGSGALSAVRYVQRVHTVGGLAPTAPCLTEHESGSSPYLADYVFYR</sequence>
<dbReference type="RefSeq" id="WP_172318313.1">
    <property type="nucleotide sequence ID" value="NZ_WOEY01000166.1"/>
</dbReference>
<name>A0ABX2C5H3_9BURK</name>
<dbReference type="PANTHER" id="PTHR35567:SF1">
    <property type="entry name" value="CONSERVED FUNGAL PROTEIN (AFU_ORTHOLOGUE AFUA_1G14230)"/>
    <property type="match status" value="1"/>
</dbReference>
<evidence type="ECO:0000313" key="3">
    <source>
        <dbReference type="Proteomes" id="UP000652198"/>
    </source>
</evidence>
<evidence type="ECO:0000256" key="1">
    <source>
        <dbReference type="SAM" id="SignalP"/>
    </source>
</evidence>
<evidence type="ECO:0000313" key="2">
    <source>
        <dbReference type="EMBL" id="NPT47593.1"/>
    </source>
</evidence>
<feature type="chain" id="PRO_5047072501" evidence="1">
    <location>
        <begin position="20"/>
        <end position="170"/>
    </location>
</feature>
<protein>
    <submittedName>
        <fullName evidence="2">DUF3455 domain-containing protein</fullName>
    </submittedName>
</protein>